<name>A0A0B7JN82_BIOOC</name>
<organism evidence="1">
    <name type="scientific">Bionectria ochroleuca</name>
    <name type="common">Gliocladium roseum</name>
    <dbReference type="NCBI Taxonomy" id="29856"/>
    <lineage>
        <taxon>Eukaryota</taxon>
        <taxon>Fungi</taxon>
        <taxon>Dikarya</taxon>
        <taxon>Ascomycota</taxon>
        <taxon>Pezizomycotina</taxon>
        <taxon>Sordariomycetes</taxon>
        <taxon>Hypocreomycetidae</taxon>
        <taxon>Hypocreales</taxon>
        <taxon>Bionectriaceae</taxon>
        <taxon>Clonostachys</taxon>
    </lineage>
</organism>
<proteinExistence type="predicted"/>
<dbReference type="EMBL" id="CDPU01000004">
    <property type="protein sequence ID" value="CEO46424.1"/>
    <property type="molecule type" value="Genomic_DNA"/>
</dbReference>
<accession>A0A0B7JN82</accession>
<evidence type="ECO:0000313" key="1">
    <source>
        <dbReference type="EMBL" id="CEO46424.1"/>
    </source>
</evidence>
<sequence>HAHHGSGSHESTSVFGDFEGDAIRYLLAQQLLQPIPAPAPISIKDDQTDSKPNGRFFSMLPPEVRRCILIHAFGHHTMHMNVMFQRPWKVVDAEPQDSTAHARHYHNFTVGPEKWMWYGCVCHRTEPEDAPLSLGRTRSWPVKPRTFFLDGCLKGEGTCSEWPGTWPSKCHIGVTGWLRTCRQAQIRGRSRSTLPHEYNTDGFNSSPAWIARHFSVHNPLAVNIS</sequence>
<reference evidence="1" key="1">
    <citation type="submission" date="2015-01" db="EMBL/GenBank/DDBJ databases">
        <authorList>
            <person name="Durling Mikael"/>
        </authorList>
    </citation>
    <scope>NUCLEOTIDE SEQUENCE</scope>
</reference>
<protein>
    <submittedName>
        <fullName evidence="1">Uncharacterized protein</fullName>
    </submittedName>
</protein>
<dbReference type="AlphaFoldDB" id="A0A0B7JN82"/>
<feature type="non-terminal residue" evidence="1">
    <location>
        <position position="1"/>
    </location>
</feature>
<gene>
    <name evidence="1" type="ORF">BN869_000002479_1</name>
</gene>